<comment type="caution">
    <text evidence="1">The sequence shown here is derived from an EMBL/GenBank/DDBJ whole genome shotgun (WGS) entry which is preliminary data.</text>
</comment>
<dbReference type="AlphaFoldDB" id="X1G0Y5"/>
<evidence type="ECO:0000313" key="1">
    <source>
        <dbReference type="EMBL" id="GAH38450.1"/>
    </source>
</evidence>
<organism evidence="1">
    <name type="scientific">marine sediment metagenome</name>
    <dbReference type="NCBI Taxonomy" id="412755"/>
    <lineage>
        <taxon>unclassified sequences</taxon>
        <taxon>metagenomes</taxon>
        <taxon>ecological metagenomes</taxon>
    </lineage>
</organism>
<accession>X1G0Y5</accession>
<sequence length="84" mass="9750">MAMTARQRPWLLPLAVLLGYLLGWASVTLDRQMLISEQGELRREVARVRVQLKLRELTGAFDFDWQQMVIWNEEAKAPPKKVGK</sequence>
<gene>
    <name evidence="1" type="ORF">S03H2_20606</name>
</gene>
<name>X1G0Y5_9ZZZZ</name>
<reference evidence="1" key="1">
    <citation type="journal article" date="2014" name="Front. Microbiol.">
        <title>High frequency of phylogenetically diverse reductive dehalogenase-homologous genes in deep subseafloor sedimentary metagenomes.</title>
        <authorList>
            <person name="Kawai M."/>
            <person name="Futagami T."/>
            <person name="Toyoda A."/>
            <person name="Takaki Y."/>
            <person name="Nishi S."/>
            <person name="Hori S."/>
            <person name="Arai W."/>
            <person name="Tsubouchi T."/>
            <person name="Morono Y."/>
            <person name="Uchiyama I."/>
            <person name="Ito T."/>
            <person name="Fujiyama A."/>
            <person name="Inagaki F."/>
            <person name="Takami H."/>
        </authorList>
    </citation>
    <scope>NUCLEOTIDE SEQUENCE</scope>
    <source>
        <strain evidence="1">Expedition CK06-06</strain>
    </source>
</reference>
<proteinExistence type="predicted"/>
<protein>
    <submittedName>
        <fullName evidence="1">Uncharacterized protein</fullName>
    </submittedName>
</protein>
<dbReference type="EMBL" id="BARU01010880">
    <property type="protein sequence ID" value="GAH38450.1"/>
    <property type="molecule type" value="Genomic_DNA"/>
</dbReference>